<gene>
    <name evidence="2" type="ORF">Tco_1055375</name>
</gene>
<evidence type="ECO:0000256" key="1">
    <source>
        <dbReference type="SAM" id="MobiDB-lite"/>
    </source>
</evidence>
<feature type="region of interest" description="Disordered" evidence="1">
    <location>
        <begin position="73"/>
        <end position="112"/>
    </location>
</feature>
<organism evidence="2 3">
    <name type="scientific">Tanacetum coccineum</name>
    <dbReference type="NCBI Taxonomy" id="301880"/>
    <lineage>
        <taxon>Eukaryota</taxon>
        <taxon>Viridiplantae</taxon>
        <taxon>Streptophyta</taxon>
        <taxon>Embryophyta</taxon>
        <taxon>Tracheophyta</taxon>
        <taxon>Spermatophyta</taxon>
        <taxon>Magnoliopsida</taxon>
        <taxon>eudicotyledons</taxon>
        <taxon>Gunneridae</taxon>
        <taxon>Pentapetalae</taxon>
        <taxon>asterids</taxon>
        <taxon>campanulids</taxon>
        <taxon>Asterales</taxon>
        <taxon>Asteraceae</taxon>
        <taxon>Asteroideae</taxon>
        <taxon>Anthemideae</taxon>
        <taxon>Anthemidinae</taxon>
        <taxon>Tanacetum</taxon>
    </lineage>
</organism>
<comment type="caution">
    <text evidence="2">The sequence shown here is derived from an EMBL/GenBank/DDBJ whole genome shotgun (WGS) entry which is preliminary data.</text>
</comment>
<evidence type="ECO:0000313" key="3">
    <source>
        <dbReference type="Proteomes" id="UP001151760"/>
    </source>
</evidence>
<reference evidence="2" key="1">
    <citation type="journal article" date="2022" name="Int. J. Mol. Sci.">
        <title>Draft Genome of Tanacetum Coccineum: Genomic Comparison of Closely Related Tanacetum-Family Plants.</title>
        <authorList>
            <person name="Yamashiro T."/>
            <person name="Shiraishi A."/>
            <person name="Nakayama K."/>
            <person name="Satake H."/>
        </authorList>
    </citation>
    <scope>NUCLEOTIDE SEQUENCE</scope>
</reference>
<keyword evidence="3" id="KW-1185">Reference proteome</keyword>
<dbReference type="EMBL" id="BQNB010019046">
    <property type="protein sequence ID" value="GJT81033.1"/>
    <property type="molecule type" value="Genomic_DNA"/>
</dbReference>
<dbReference type="Proteomes" id="UP001151760">
    <property type="component" value="Unassembled WGS sequence"/>
</dbReference>
<name>A0ABQ5GZG4_9ASTR</name>
<feature type="compositionally biased region" description="Pro residues" evidence="1">
    <location>
        <begin position="79"/>
        <end position="112"/>
    </location>
</feature>
<proteinExistence type="predicted"/>
<reference evidence="2" key="2">
    <citation type="submission" date="2022-01" db="EMBL/GenBank/DDBJ databases">
        <authorList>
            <person name="Yamashiro T."/>
            <person name="Shiraishi A."/>
            <person name="Satake H."/>
            <person name="Nakayama K."/>
        </authorList>
    </citation>
    <scope>NUCLEOTIDE SEQUENCE</scope>
</reference>
<protein>
    <submittedName>
        <fullName evidence="2">Uncharacterized protein</fullName>
    </submittedName>
</protein>
<evidence type="ECO:0000313" key="2">
    <source>
        <dbReference type="EMBL" id="GJT81033.1"/>
    </source>
</evidence>
<sequence>MVYRVSSSRAVMARSMVILVMFGEAARPIAKSCSHATCNDKKYKKCYNLDHVCPKSCPDVCLVDCVSCKPVCSNSTTPLPSPPPPPPTTPSPPPPQAYTPPDYYYPPPNSYYPPPDSYRPPNYNYPPPPPEVSWYYPPPEGYTPPPPPDVWWYNPPPPAGYP</sequence>
<accession>A0ABQ5GZG4</accession>
<dbReference type="PRINTS" id="PR01217">
    <property type="entry name" value="PRICHEXTENSN"/>
</dbReference>